<dbReference type="Gene3D" id="3.40.800.20">
    <property type="entry name" value="Histone deacetylase domain"/>
    <property type="match status" value="1"/>
</dbReference>
<evidence type="ECO:0000256" key="2">
    <source>
        <dbReference type="ARBA" id="ARBA00012111"/>
    </source>
</evidence>
<feature type="compositionally biased region" description="Basic and acidic residues" evidence="10">
    <location>
        <begin position="604"/>
        <end position="658"/>
    </location>
</feature>
<accession>A0A166V4J2</accession>
<comment type="subcellular location">
    <subcellularLocation>
        <location evidence="1">Nucleus</location>
    </subcellularLocation>
</comment>
<dbReference type="AlphaFoldDB" id="A0A166V4J2"/>
<feature type="compositionally biased region" description="Acidic residues" evidence="10">
    <location>
        <begin position="435"/>
        <end position="446"/>
    </location>
</feature>
<evidence type="ECO:0000256" key="6">
    <source>
        <dbReference type="ARBA" id="ARBA00023015"/>
    </source>
</evidence>
<evidence type="ECO:0000259" key="11">
    <source>
        <dbReference type="Pfam" id="PF00850"/>
    </source>
</evidence>
<keyword evidence="8" id="KW-0539">Nucleus</keyword>
<dbReference type="GO" id="GO:0141221">
    <property type="term" value="F:histone deacetylase activity, hydrolytic mechanism"/>
    <property type="evidence" value="ECO:0007669"/>
    <property type="project" value="UniProtKB-EC"/>
</dbReference>
<reference evidence="12 13" key="1">
    <citation type="submission" date="2015-06" db="EMBL/GenBank/DDBJ databases">
        <title>Survival trade-offs in plant roots during colonization by closely related pathogenic and mutualistic fungi.</title>
        <authorList>
            <person name="Hacquard S."/>
            <person name="Kracher B."/>
            <person name="Hiruma K."/>
            <person name="Weinman A."/>
            <person name="Muench P."/>
            <person name="Garrido Oter R."/>
            <person name="Ver Loren van Themaat E."/>
            <person name="Dallerey J.-F."/>
            <person name="Damm U."/>
            <person name="Henrissat B."/>
            <person name="Lespinet O."/>
            <person name="Thon M."/>
            <person name="Kemen E."/>
            <person name="McHardy A.C."/>
            <person name="Schulze-Lefert P."/>
            <person name="O'Connell R.J."/>
        </authorList>
    </citation>
    <scope>NUCLEOTIDE SEQUENCE [LARGE SCALE GENOMIC DNA]</scope>
    <source>
        <strain evidence="12 13">0861</strain>
    </source>
</reference>
<dbReference type="STRING" id="708197.A0A166V4J2"/>
<evidence type="ECO:0000256" key="4">
    <source>
        <dbReference type="ARBA" id="ARBA00022801"/>
    </source>
</evidence>
<dbReference type="GO" id="GO:0033698">
    <property type="term" value="C:Rpd3L complex"/>
    <property type="evidence" value="ECO:0007669"/>
    <property type="project" value="UniProtKB-ARBA"/>
</dbReference>
<dbReference type="Proteomes" id="UP000076552">
    <property type="component" value="Unassembled WGS sequence"/>
</dbReference>
<dbReference type="EC" id="3.5.1.98" evidence="2"/>
<dbReference type="PANTHER" id="PTHR10625:SF10">
    <property type="entry name" value="HISTONE DEACETYLASE HDAC1"/>
    <property type="match status" value="1"/>
</dbReference>
<dbReference type="InterPro" id="IPR023801">
    <property type="entry name" value="His_deacetylse_dom"/>
</dbReference>
<comment type="caution">
    <text evidence="12">The sequence shown here is derived from an EMBL/GenBank/DDBJ whole genome shotgun (WGS) entry which is preliminary data.</text>
</comment>
<dbReference type="PRINTS" id="PR01270">
    <property type="entry name" value="HDASUPER"/>
</dbReference>
<evidence type="ECO:0000313" key="13">
    <source>
        <dbReference type="Proteomes" id="UP000076552"/>
    </source>
</evidence>
<name>A0A166V4J2_9PEZI</name>
<keyword evidence="3" id="KW-0678">Repressor</keyword>
<dbReference type="InterPro" id="IPR003084">
    <property type="entry name" value="HDAC_I/II"/>
</dbReference>
<dbReference type="GO" id="GO:0032221">
    <property type="term" value="C:Rpd3S complex"/>
    <property type="evidence" value="ECO:0007669"/>
    <property type="project" value="UniProtKB-ARBA"/>
</dbReference>
<feature type="compositionally biased region" description="Basic and acidic residues" evidence="10">
    <location>
        <begin position="666"/>
        <end position="678"/>
    </location>
</feature>
<feature type="compositionally biased region" description="Basic and acidic residues" evidence="10">
    <location>
        <begin position="563"/>
        <end position="574"/>
    </location>
</feature>
<feature type="compositionally biased region" description="Low complexity" evidence="10">
    <location>
        <begin position="582"/>
        <end position="603"/>
    </location>
</feature>
<dbReference type="CDD" id="cd10004">
    <property type="entry name" value="RPD3-like"/>
    <property type="match status" value="1"/>
</dbReference>
<dbReference type="PRINTS" id="PR01271">
    <property type="entry name" value="HISDACETLASE"/>
</dbReference>
<dbReference type="InterPro" id="IPR000286">
    <property type="entry name" value="HDACs"/>
</dbReference>
<evidence type="ECO:0000256" key="5">
    <source>
        <dbReference type="ARBA" id="ARBA00022853"/>
    </source>
</evidence>
<keyword evidence="4" id="KW-0378">Hydrolase</keyword>
<evidence type="ECO:0000256" key="9">
    <source>
        <dbReference type="ARBA" id="ARBA00061569"/>
    </source>
</evidence>
<sequence length="678" mass="75483">MSPLGSVALANGSATPKKVAYFYDSDIGNYAYVTGHPMKPHRIRLAHSLIMHYDLFKNMEIYRAKPATRGEMTQFHTDEYIDFLQKVTPDNMDAYQKEQGKYNVGDDCPVFDGLFEFCGISAGGSMEGAARLNRQKCDIAVNWAGGLHHAKKSEASGFCYVNDIVLGILELLRFKKRVLYIDIDVHHGDGVEEAFYTTDRVMTVSFHKYGEYFPGTGELRDIGIGTGKYYAVNFPLRDGIDDTSYKSIFEPVIEHVMKFYQPEAVVLQCGGDSLSGDRLGCFNLSMEGHANCVGYVKSFGLPTLVLGGGGYTMRNVARTWAFETGVLVGKHLPKTLPYNEYYEYYAPDFELNVRPSNMENSNSFEYLEKIKAAVIDNLRHTQPAPSVQMQDVPRQPFGGMTDEEEAELNDMDEDEHPDERMTQRRWEQRTRNEADFEDSDDEDMDEANGMTRPRNAKKRTFGDYRQAEGDVDSGAPSPVNGALEGEEAPNAEPIVDADITLENPVETEDVPEKAAPEKEAASEAPKDDVVDEDGDVGMGDSADVEEATTTIKKEEVEAEPTEVAEKEEKEDKPASRKPSTEPPAESVAAETTETTEATEPATEAAKEAEIEPAKEPEVTEPKETKDEAPREDPPADAKEPTPEKEKKTDDKTEEKAFEPEEDKMDVDEKPANDSAKKE</sequence>
<dbReference type="SUPFAM" id="SSF52768">
    <property type="entry name" value="Arginase/deacetylase"/>
    <property type="match status" value="1"/>
</dbReference>
<evidence type="ECO:0000256" key="1">
    <source>
        <dbReference type="ARBA" id="ARBA00004123"/>
    </source>
</evidence>
<dbReference type="GO" id="GO:0070210">
    <property type="term" value="C:Rpd3L-Expanded complex"/>
    <property type="evidence" value="ECO:0007669"/>
    <property type="project" value="TreeGrafter"/>
</dbReference>
<dbReference type="FunFam" id="3.40.800.20:FF:000001">
    <property type="entry name" value="Histone deacetylase"/>
    <property type="match status" value="1"/>
</dbReference>
<dbReference type="InterPro" id="IPR023696">
    <property type="entry name" value="Ureohydrolase_dom_sf"/>
</dbReference>
<keyword evidence="5" id="KW-0156">Chromatin regulator</keyword>
<keyword evidence="7" id="KW-0804">Transcription</keyword>
<feature type="compositionally biased region" description="Basic and acidic residues" evidence="10">
    <location>
        <begin position="510"/>
        <end position="528"/>
    </location>
</feature>
<evidence type="ECO:0000313" key="12">
    <source>
        <dbReference type="EMBL" id="KZL74156.1"/>
    </source>
</evidence>
<feature type="domain" description="Histone deacetylase" evidence="11">
    <location>
        <begin position="36"/>
        <end position="324"/>
    </location>
</feature>
<evidence type="ECO:0000256" key="8">
    <source>
        <dbReference type="ARBA" id="ARBA00023242"/>
    </source>
</evidence>
<organism evidence="12 13">
    <name type="scientific">Colletotrichum tofieldiae</name>
    <dbReference type="NCBI Taxonomy" id="708197"/>
    <lineage>
        <taxon>Eukaryota</taxon>
        <taxon>Fungi</taxon>
        <taxon>Dikarya</taxon>
        <taxon>Ascomycota</taxon>
        <taxon>Pezizomycotina</taxon>
        <taxon>Sordariomycetes</taxon>
        <taxon>Hypocreomycetidae</taxon>
        <taxon>Glomerellales</taxon>
        <taxon>Glomerellaceae</taxon>
        <taxon>Colletotrichum</taxon>
        <taxon>Colletotrichum spaethianum species complex</taxon>
    </lineage>
</organism>
<dbReference type="GO" id="GO:0031507">
    <property type="term" value="P:heterochromatin formation"/>
    <property type="evidence" value="ECO:0007669"/>
    <property type="project" value="TreeGrafter"/>
</dbReference>
<dbReference type="Pfam" id="PF00850">
    <property type="entry name" value="Hist_deacetyl"/>
    <property type="match status" value="1"/>
</dbReference>
<dbReference type="InterPro" id="IPR037138">
    <property type="entry name" value="His_deacetylse_dom_sf"/>
</dbReference>
<evidence type="ECO:0000256" key="10">
    <source>
        <dbReference type="SAM" id="MobiDB-lite"/>
    </source>
</evidence>
<feature type="region of interest" description="Disordered" evidence="10">
    <location>
        <begin position="381"/>
        <end position="678"/>
    </location>
</feature>
<feature type="compositionally biased region" description="Basic and acidic residues" evidence="10">
    <location>
        <begin position="417"/>
        <end position="434"/>
    </location>
</feature>
<keyword evidence="6" id="KW-0805">Transcription regulation</keyword>
<evidence type="ECO:0000256" key="7">
    <source>
        <dbReference type="ARBA" id="ARBA00023163"/>
    </source>
</evidence>
<dbReference type="PANTHER" id="PTHR10625">
    <property type="entry name" value="HISTONE DEACETYLASE HDAC1-RELATED"/>
    <property type="match status" value="1"/>
</dbReference>
<feature type="compositionally biased region" description="Acidic residues" evidence="10">
    <location>
        <begin position="401"/>
        <end position="416"/>
    </location>
</feature>
<keyword evidence="13" id="KW-1185">Reference proteome</keyword>
<protein>
    <recommendedName>
        <fullName evidence="2">histone deacetylase</fullName>
        <ecNumber evidence="2">3.5.1.98</ecNumber>
    </recommendedName>
</protein>
<proteinExistence type="inferred from homology"/>
<dbReference type="EMBL" id="LFIV01000035">
    <property type="protein sequence ID" value="KZL74156.1"/>
    <property type="molecule type" value="Genomic_DNA"/>
</dbReference>
<evidence type="ECO:0000256" key="3">
    <source>
        <dbReference type="ARBA" id="ARBA00022491"/>
    </source>
</evidence>
<gene>
    <name evidence="12" type="ORF">CT0861_01802</name>
</gene>
<comment type="similarity">
    <text evidence="9">Belongs to the histone deacetylase family. HD Type 1 subfamily.</text>
</comment>